<dbReference type="InterPro" id="IPR036291">
    <property type="entry name" value="NAD(P)-bd_dom_sf"/>
</dbReference>
<name>A0ABR4YJE4_9BACT</name>
<evidence type="ECO:0000313" key="2">
    <source>
        <dbReference type="EMBL" id="KHE42380.1"/>
    </source>
</evidence>
<organism evidence="2 3">
    <name type="scientific">Alistipes inops</name>
    <dbReference type="NCBI Taxonomy" id="1501391"/>
    <lineage>
        <taxon>Bacteria</taxon>
        <taxon>Pseudomonadati</taxon>
        <taxon>Bacteroidota</taxon>
        <taxon>Bacteroidia</taxon>
        <taxon>Bacteroidales</taxon>
        <taxon>Rikenellaceae</taxon>
        <taxon>Alistipes</taxon>
    </lineage>
</organism>
<gene>
    <name evidence="2" type="ORF">LG35_03855</name>
</gene>
<dbReference type="CDD" id="cd05289">
    <property type="entry name" value="MDR_like_2"/>
    <property type="match status" value="1"/>
</dbReference>
<dbReference type="Pfam" id="PF08240">
    <property type="entry name" value="ADH_N"/>
    <property type="match status" value="1"/>
</dbReference>
<dbReference type="Gene3D" id="3.40.50.720">
    <property type="entry name" value="NAD(P)-binding Rossmann-like Domain"/>
    <property type="match status" value="1"/>
</dbReference>
<sequence length="310" mass="33041">MKAIVMHGPGLADELFYESAPKPTPGVGRVLVKVHAASVNQIDWKRASGRAGGTLTPAFPWIPGMDFAGTVEAVGDGAEGFEAGDMVFGCTDGGAYAEYVEADPAQLVVKPMEFSYVDAAAAAYVSQTAWQALYRHGRLGKGQRVLIHGAAGAVGAFAVQFARYTEAEVYATAAGRDRDFVLSLGADVFIDYRTEDFAAVARDMDLVIDLVGGDTLARSYGVVRPGGRLVTLVGKAEEELARECGIEAVSMGVEPNARDLARIAELVEGHHVTVDIAAVFWLRDACKAWNYVLDPNPGRRVHGKVVLQVV</sequence>
<reference evidence="2 3" key="1">
    <citation type="submission" date="2014-09" db="EMBL/GenBank/DDBJ databases">
        <title>Alistipes sp. 627, sp. nov., a novel member of the family Rikenellaceae isolated from human faeces.</title>
        <authorList>
            <person name="Shkoporov A.N."/>
            <person name="Chaplin A.V."/>
            <person name="Motuzova O.V."/>
            <person name="Kafarskaia L.I."/>
            <person name="Khokhlova E.V."/>
            <person name="Efimov B.A."/>
        </authorList>
    </citation>
    <scope>NUCLEOTIDE SEQUENCE [LARGE SCALE GENOMIC DNA]</scope>
    <source>
        <strain evidence="2 3">627</strain>
    </source>
</reference>
<evidence type="ECO:0000313" key="3">
    <source>
        <dbReference type="Proteomes" id="UP000030889"/>
    </source>
</evidence>
<dbReference type="InterPro" id="IPR013154">
    <property type="entry name" value="ADH-like_N"/>
</dbReference>
<comment type="caution">
    <text evidence="2">The sequence shown here is derived from an EMBL/GenBank/DDBJ whole genome shotgun (WGS) entry which is preliminary data.</text>
</comment>
<dbReference type="SUPFAM" id="SSF51735">
    <property type="entry name" value="NAD(P)-binding Rossmann-fold domains"/>
    <property type="match status" value="1"/>
</dbReference>
<dbReference type="PANTHER" id="PTHR44013:SF1">
    <property type="entry name" value="ZINC-TYPE ALCOHOL DEHYDROGENASE-LIKE PROTEIN C16A3.02C"/>
    <property type="match status" value="1"/>
</dbReference>
<dbReference type="Gene3D" id="3.90.180.10">
    <property type="entry name" value="Medium-chain alcohol dehydrogenases, catalytic domain"/>
    <property type="match status" value="1"/>
</dbReference>
<evidence type="ECO:0000259" key="1">
    <source>
        <dbReference type="SMART" id="SM00829"/>
    </source>
</evidence>
<proteinExistence type="predicted"/>
<dbReference type="SMART" id="SM00829">
    <property type="entry name" value="PKS_ER"/>
    <property type="match status" value="1"/>
</dbReference>
<dbReference type="SUPFAM" id="SSF50129">
    <property type="entry name" value="GroES-like"/>
    <property type="match status" value="1"/>
</dbReference>
<dbReference type="RefSeq" id="WP_035472474.1">
    <property type="nucleotide sequence ID" value="NZ_JRGF01000004.1"/>
</dbReference>
<protein>
    <recommendedName>
        <fullName evidence="1">Enoyl reductase (ER) domain-containing protein</fullName>
    </recommendedName>
</protein>
<dbReference type="EMBL" id="JRGF01000004">
    <property type="protein sequence ID" value="KHE42380.1"/>
    <property type="molecule type" value="Genomic_DNA"/>
</dbReference>
<dbReference type="InterPro" id="IPR011032">
    <property type="entry name" value="GroES-like_sf"/>
</dbReference>
<dbReference type="Pfam" id="PF13602">
    <property type="entry name" value="ADH_zinc_N_2"/>
    <property type="match status" value="1"/>
</dbReference>
<feature type="domain" description="Enoyl reductase (ER)" evidence="1">
    <location>
        <begin position="10"/>
        <end position="307"/>
    </location>
</feature>
<dbReference type="InterPro" id="IPR052733">
    <property type="entry name" value="Chloroplast_QOR"/>
</dbReference>
<accession>A0ABR4YJE4</accession>
<dbReference type="InterPro" id="IPR020843">
    <property type="entry name" value="ER"/>
</dbReference>
<dbReference type="PANTHER" id="PTHR44013">
    <property type="entry name" value="ZINC-TYPE ALCOHOL DEHYDROGENASE-LIKE PROTEIN C16A3.02C"/>
    <property type="match status" value="1"/>
</dbReference>
<dbReference type="Proteomes" id="UP000030889">
    <property type="component" value="Unassembled WGS sequence"/>
</dbReference>
<keyword evidence="3" id="KW-1185">Reference proteome</keyword>